<feature type="domain" description="Carrier" evidence="5">
    <location>
        <begin position="245"/>
        <end position="320"/>
    </location>
</feature>
<feature type="non-terminal residue" evidence="6">
    <location>
        <position position="323"/>
    </location>
</feature>
<dbReference type="GO" id="GO:0031177">
    <property type="term" value="F:phosphopantetheine binding"/>
    <property type="evidence" value="ECO:0007669"/>
    <property type="project" value="InterPro"/>
</dbReference>
<dbReference type="Gene3D" id="3.30.300.30">
    <property type="match status" value="1"/>
</dbReference>
<dbReference type="InterPro" id="IPR006162">
    <property type="entry name" value="Ppantetheine_attach_site"/>
</dbReference>
<dbReference type="PROSITE" id="PS00012">
    <property type="entry name" value="PHOSPHOPANTETHEINE"/>
    <property type="match status" value="1"/>
</dbReference>
<organism evidence="6 7">
    <name type="scientific">Streptomyces boncukensis</name>
    <dbReference type="NCBI Taxonomy" id="2711219"/>
    <lineage>
        <taxon>Bacteria</taxon>
        <taxon>Bacillati</taxon>
        <taxon>Actinomycetota</taxon>
        <taxon>Actinomycetes</taxon>
        <taxon>Kitasatosporales</taxon>
        <taxon>Streptomycetaceae</taxon>
        <taxon>Streptomyces</taxon>
    </lineage>
</organism>
<dbReference type="InterPro" id="IPR029058">
    <property type="entry name" value="AB_hydrolase_fold"/>
</dbReference>
<dbReference type="InterPro" id="IPR036736">
    <property type="entry name" value="ACP-like_sf"/>
</dbReference>
<keyword evidence="7" id="KW-1185">Reference proteome</keyword>
<evidence type="ECO:0000259" key="5">
    <source>
        <dbReference type="PROSITE" id="PS50075"/>
    </source>
</evidence>
<dbReference type="EMBL" id="JAAKZZ010000805">
    <property type="protein sequence ID" value="NGO73601.1"/>
    <property type="molecule type" value="Genomic_DNA"/>
</dbReference>
<dbReference type="GO" id="GO:0017000">
    <property type="term" value="P:antibiotic biosynthetic process"/>
    <property type="evidence" value="ECO:0007669"/>
    <property type="project" value="UniProtKB-ARBA"/>
</dbReference>
<evidence type="ECO:0000313" key="7">
    <source>
        <dbReference type="Proteomes" id="UP000477722"/>
    </source>
</evidence>
<dbReference type="InterPro" id="IPR045851">
    <property type="entry name" value="AMP-bd_C_sf"/>
</dbReference>
<protein>
    <submittedName>
        <fullName evidence="6">Non-ribosomal peptide synthetase</fullName>
    </submittedName>
</protein>
<dbReference type="InterPro" id="IPR009081">
    <property type="entry name" value="PP-bd_ACP"/>
</dbReference>
<evidence type="ECO:0000256" key="2">
    <source>
        <dbReference type="ARBA" id="ARBA00022450"/>
    </source>
</evidence>
<dbReference type="InterPro" id="IPR020806">
    <property type="entry name" value="PKS_PP-bd"/>
</dbReference>
<comment type="cofactor">
    <cofactor evidence="1">
        <name>pantetheine 4'-phosphate</name>
        <dbReference type="ChEBI" id="CHEBI:47942"/>
    </cofactor>
</comment>
<feature type="region of interest" description="Disordered" evidence="4">
    <location>
        <begin position="155"/>
        <end position="176"/>
    </location>
</feature>
<dbReference type="PANTHER" id="PTHR44845">
    <property type="entry name" value="CARRIER DOMAIN-CONTAINING PROTEIN"/>
    <property type="match status" value="1"/>
</dbReference>
<dbReference type="FunFam" id="1.10.1200.10:FF:000005">
    <property type="entry name" value="Nonribosomal peptide synthetase 1"/>
    <property type="match status" value="1"/>
</dbReference>
<dbReference type="SUPFAM" id="SSF47336">
    <property type="entry name" value="ACP-like"/>
    <property type="match status" value="1"/>
</dbReference>
<keyword evidence="2" id="KW-0596">Phosphopantetheine</keyword>
<evidence type="ECO:0000313" key="6">
    <source>
        <dbReference type="EMBL" id="NGO73601.1"/>
    </source>
</evidence>
<evidence type="ECO:0000256" key="1">
    <source>
        <dbReference type="ARBA" id="ARBA00001957"/>
    </source>
</evidence>
<dbReference type="AlphaFoldDB" id="A0A6G4XAB4"/>
<dbReference type="SMART" id="SM00823">
    <property type="entry name" value="PKS_PP"/>
    <property type="match status" value="1"/>
</dbReference>
<comment type="caution">
    <text evidence="6">The sequence shown here is derived from an EMBL/GenBank/DDBJ whole genome shotgun (WGS) entry which is preliminary data.</text>
</comment>
<dbReference type="PROSITE" id="PS50075">
    <property type="entry name" value="CARRIER"/>
    <property type="match status" value="1"/>
</dbReference>
<dbReference type="Gene3D" id="3.40.50.1820">
    <property type="entry name" value="alpha/beta hydrolase"/>
    <property type="match status" value="1"/>
</dbReference>
<dbReference type="Proteomes" id="UP000477722">
    <property type="component" value="Unassembled WGS sequence"/>
</dbReference>
<name>A0A6G4XAB4_9ACTN</name>
<dbReference type="PANTHER" id="PTHR44845:SF6">
    <property type="entry name" value="BETA-ALANINE-ACTIVATING ENZYME"/>
    <property type="match status" value="1"/>
</dbReference>
<evidence type="ECO:0000256" key="4">
    <source>
        <dbReference type="SAM" id="MobiDB-lite"/>
    </source>
</evidence>
<gene>
    <name evidence="6" type="ORF">G5C65_35810</name>
</gene>
<proteinExistence type="predicted"/>
<evidence type="ECO:0000256" key="3">
    <source>
        <dbReference type="ARBA" id="ARBA00022553"/>
    </source>
</evidence>
<sequence>MLMEPELVLDPDWFTHWGRRHGAAGVDIRLKPGRAHNELTRHRYEVTLHKGPVQSMAADETPVLRWGRQIGDLTALRERCRAHGDAPLRVAGIPNARLSGEVEASAAMSVSPAPATTDAALDPQDLRDWAAEHGYGVLLTWSSTASERFDAIVFPDGRQTDGRPVSGGYTDSGRADRTLASDPAAAGRIGALVGSLRGYLAERLPEHLVPASVVAVAEVPLNASGKLDRRALPAPDFAAVATGRAARTPQEELLCGLFAEVLGLDRVGIDDSFFDLGGHSLLATRLVSRVRAVLGVELPIRVVFSAPTVVELAGHLGQGQGQG</sequence>
<dbReference type="SUPFAM" id="SSF56801">
    <property type="entry name" value="Acetyl-CoA synthetase-like"/>
    <property type="match status" value="1"/>
</dbReference>
<reference evidence="6 7" key="1">
    <citation type="submission" date="2020-02" db="EMBL/GenBank/DDBJ databases">
        <title>Whole-genome analyses of novel actinobacteria.</title>
        <authorList>
            <person name="Sahin N."/>
            <person name="Tatar D."/>
        </authorList>
    </citation>
    <scope>NUCLEOTIDE SEQUENCE [LARGE SCALE GENOMIC DNA]</scope>
    <source>
        <strain evidence="6 7">SB3404</strain>
    </source>
</reference>
<keyword evidence="3" id="KW-0597">Phosphoprotein</keyword>
<dbReference type="Pfam" id="PF00550">
    <property type="entry name" value="PP-binding"/>
    <property type="match status" value="1"/>
</dbReference>
<accession>A0A6G4XAB4</accession>